<keyword evidence="5 6" id="KW-0472">Membrane</keyword>
<dbReference type="InterPro" id="IPR004307">
    <property type="entry name" value="TspO_MBR"/>
</dbReference>
<name>A0A7W6JY47_9HYPH</name>
<evidence type="ECO:0000256" key="5">
    <source>
        <dbReference type="ARBA" id="ARBA00023136"/>
    </source>
</evidence>
<protein>
    <submittedName>
        <fullName evidence="7">Tryptophan-rich sensory protein</fullName>
    </submittedName>
</protein>
<feature type="transmembrane region" description="Helical" evidence="6">
    <location>
        <begin position="44"/>
        <end position="62"/>
    </location>
</feature>
<dbReference type="FunFam" id="1.20.1260.100:FF:000001">
    <property type="entry name" value="translocator protein 2"/>
    <property type="match status" value="1"/>
</dbReference>
<dbReference type="GO" id="GO:0016020">
    <property type="term" value="C:membrane"/>
    <property type="evidence" value="ECO:0007669"/>
    <property type="project" value="UniProtKB-SubCell"/>
</dbReference>
<feature type="transmembrane region" description="Helical" evidence="6">
    <location>
        <begin position="129"/>
        <end position="149"/>
    </location>
</feature>
<feature type="transmembrane region" description="Helical" evidence="6">
    <location>
        <begin position="98"/>
        <end position="117"/>
    </location>
</feature>
<comment type="subcellular location">
    <subcellularLocation>
        <location evidence="1">Membrane</location>
        <topology evidence="1">Multi-pass membrane protein</topology>
    </subcellularLocation>
</comment>
<comment type="caution">
    <text evidence="7">The sequence shown here is derived from an EMBL/GenBank/DDBJ whole genome shotgun (WGS) entry which is preliminary data.</text>
</comment>
<dbReference type="GO" id="GO:0033013">
    <property type="term" value="P:tetrapyrrole metabolic process"/>
    <property type="evidence" value="ECO:0007669"/>
    <property type="project" value="UniProtKB-ARBA"/>
</dbReference>
<dbReference type="Pfam" id="PF03073">
    <property type="entry name" value="TspO_MBR"/>
    <property type="match status" value="1"/>
</dbReference>
<evidence type="ECO:0000313" key="8">
    <source>
        <dbReference type="Proteomes" id="UP000584824"/>
    </source>
</evidence>
<organism evidence="7 8">
    <name type="scientific">Allorhizobium borbori</name>
    <dbReference type="NCBI Taxonomy" id="485907"/>
    <lineage>
        <taxon>Bacteria</taxon>
        <taxon>Pseudomonadati</taxon>
        <taxon>Pseudomonadota</taxon>
        <taxon>Alphaproteobacteria</taxon>
        <taxon>Hyphomicrobiales</taxon>
        <taxon>Rhizobiaceae</taxon>
        <taxon>Rhizobium/Agrobacterium group</taxon>
        <taxon>Allorhizobium</taxon>
    </lineage>
</organism>
<evidence type="ECO:0000256" key="6">
    <source>
        <dbReference type="SAM" id="Phobius"/>
    </source>
</evidence>
<dbReference type="CDD" id="cd15904">
    <property type="entry name" value="TSPO_MBR"/>
    <property type="match status" value="1"/>
</dbReference>
<dbReference type="AlphaFoldDB" id="A0A7W6JY47"/>
<evidence type="ECO:0000313" key="7">
    <source>
        <dbReference type="EMBL" id="MBB4101667.1"/>
    </source>
</evidence>
<evidence type="ECO:0000256" key="3">
    <source>
        <dbReference type="ARBA" id="ARBA00022692"/>
    </source>
</evidence>
<proteinExistence type="inferred from homology"/>
<feature type="transmembrane region" description="Helical" evidence="6">
    <location>
        <begin position="5"/>
        <end position="24"/>
    </location>
</feature>
<gene>
    <name evidence="7" type="ORF">GGQ66_000183</name>
</gene>
<dbReference type="PIRSF" id="PIRSF005859">
    <property type="entry name" value="PBR"/>
    <property type="match status" value="1"/>
</dbReference>
<sequence>MKTFIIYALFIAAVLAAGILTGVSNLPGPWYDSLQKPFFQPPPWIFSPVWTVLYVMIAVAGARTWLRAPASGRMQVWFVQMVLNLLWSPAFFGMQSPGFGLTIIIPLLAFILAFIAMSRAKDPASVWLFAPYALWTAFASVLNASIFLLN</sequence>
<dbReference type="PANTHER" id="PTHR10057:SF0">
    <property type="entry name" value="TRANSLOCATOR PROTEIN"/>
    <property type="match status" value="1"/>
</dbReference>
<evidence type="ECO:0000256" key="2">
    <source>
        <dbReference type="ARBA" id="ARBA00007524"/>
    </source>
</evidence>
<keyword evidence="4 6" id="KW-1133">Transmembrane helix</keyword>
<evidence type="ECO:0000256" key="4">
    <source>
        <dbReference type="ARBA" id="ARBA00022989"/>
    </source>
</evidence>
<dbReference type="RefSeq" id="WP_183788481.1">
    <property type="nucleotide sequence ID" value="NZ_JACIDU010000001.1"/>
</dbReference>
<reference evidence="7 8" key="1">
    <citation type="submission" date="2020-08" db="EMBL/GenBank/DDBJ databases">
        <title>Genomic Encyclopedia of Type Strains, Phase IV (KMG-IV): sequencing the most valuable type-strain genomes for metagenomic binning, comparative biology and taxonomic classification.</title>
        <authorList>
            <person name="Goeker M."/>
        </authorList>
    </citation>
    <scope>NUCLEOTIDE SEQUENCE [LARGE SCALE GENOMIC DNA]</scope>
    <source>
        <strain evidence="7 8">DSM 26385</strain>
    </source>
</reference>
<accession>A0A7W6JY47</accession>
<keyword evidence="3 6" id="KW-0812">Transmembrane</keyword>
<dbReference type="InterPro" id="IPR038330">
    <property type="entry name" value="TspO/MBR-related_sf"/>
</dbReference>
<evidence type="ECO:0000256" key="1">
    <source>
        <dbReference type="ARBA" id="ARBA00004141"/>
    </source>
</evidence>
<dbReference type="PANTHER" id="PTHR10057">
    <property type="entry name" value="PERIPHERAL-TYPE BENZODIAZEPINE RECEPTOR"/>
    <property type="match status" value="1"/>
</dbReference>
<dbReference type="EMBL" id="JACIDU010000001">
    <property type="protein sequence ID" value="MBB4101667.1"/>
    <property type="molecule type" value="Genomic_DNA"/>
</dbReference>
<keyword evidence="8" id="KW-1185">Reference proteome</keyword>
<comment type="similarity">
    <text evidence="2">Belongs to the TspO/BZRP family.</text>
</comment>
<dbReference type="Gene3D" id="1.20.1260.100">
    <property type="entry name" value="TspO/MBR protein"/>
    <property type="match status" value="1"/>
</dbReference>
<dbReference type="Proteomes" id="UP000584824">
    <property type="component" value="Unassembled WGS sequence"/>
</dbReference>